<protein>
    <submittedName>
        <fullName evidence="1">Uncharacterized protein</fullName>
    </submittedName>
</protein>
<proteinExistence type="predicted"/>
<reference evidence="1 2" key="1">
    <citation type="submission" date="2021-07" db="EMBL/GenBank/DDBJ databases">
        <authorList>
            <person name="Imarazene B."/>
            <person name="Zahm M."/>
            <person name="Klopp C."/>
            <person name="Cabau C."/>
            <person name="Beille S."/>
            <person name="Jouanno E."/>
            <person name="Castinel A."/>
            <person name="Lluch J."/>
            <person name="Gil L."/>
            <person name="Kuchtly C."/>
            <person name="Lopez Roques C."/>
            <person name="Donnadieu C."/>
            <person name="Parrinello H."/>
            <person name="Journot L."/>
            <person name="Du K."/>
            <person name="Schartl M."/>
            <person name="Retaux S."/>
            <person name="Guiguen Y."/>
        </authorList>
    </citation>
    <scope>NUCLEOTIDE SEQUENCE [LARGE SCALE GENOMIC DNA]</scope>
    <source>
        <strain evidence="1">Pach_M1</strain>
        <tissue evidence="1">Testis</tissue>
    </source>
</reference>
<evidence type="ECO:0000313" key="2">
    <source>
        <dbReference type="Proteomes" id="UP000752171"/>
    </source>
</evidence>
<accession>A0A8T2KYR6</accession>
<name>A0A8T2KYR6_ASTMX</name>
<sequence>MLVFSFTSGPPQLQHFGQSRLEFYPTALEEHDLLDFRRYYGGAAGNTWVVQLHGVDLCSGHCCQCSPRVHTDFLLPHKKTHHGE</sequence>
<organism evidence="1 2">
    <name type="scientific">Astyanax mexicanus</name>
    <name type="common">Blind cave fish</name>
    <name type="synonym">Astyanax fasciatus mexicanus</name>
    <dbReference type="NCBI Taxonomy" id="7994"/>
    <lineage>
        <taxon>Eukaryota</taxon>
        <taxon>Metazoa</taxon>
        <taxon>Chordata</taxon>
        <taxon>Craniata</taxon>
        <taxon>Vertebrata</taxon>
        <taxon>Euteleostomi</taxon>
        <taxon>Actinopterygii</taxon>
        <taxon>Neopterygii</taxon>
        <taxon>Teleostei</taxon>
        <taxon>Ostariophysi</taxon>
        <taxon>Characiformes</taxon>
        <taxon>Characoidei</taxon>
        <taxon>Acestrorhamphidae</taxon>
        <taxon>Acestrorhamphinae</taxon>
        <taxon>Astyanax</taxon>
    </lineage>
</organism>
<comment type="caution">
    <text evidence="1">The sequence shown here is derived from an EMBL/GenBank/DDBJ whole genome shotgun (WGS) entry which is preliminary data.</text>
</comment>
<dbReference type="Proteomes" id="UP000752171">
    <property type="component" value="Unassembled WGS sequence"/>
</dbReference>
<evidence type="ECO:0000313" key="1">
    <source>
        <dbReference type="EMBL" id="KAG9264798.1"/>
    </source>
</evidence>
<dbReference type="AlphaFoldDB" id="A0A8T2KYR6"/>
<gene>
    <name evidence="1" type="ORF">AMEX_G21120</name>
</gene>
<dbReference type="EMBL" id="JAICCE010000018">
    <property type="protein sequence ID" value="KAG9264798.1"/>
    <property type="molecule type" value="Genomic_DNA"/>
</dbReference>